<comment type="caution">
    <text evidence="2">The sequence shown here is derived from an EMBL/GenBank/DDBJ whole genome shotgun (WGS) entry which is preliminary data.</text>
</comment>
<feature type="transmembrane region" description="Helical" evidence="1">
    <location>
        <begin position="7"/>
        <end position="25"/>
    </location>
</feature>
<dbReference type="AlphaFoldDB" id="A0A4R9BW65"/>
<dbReference type="EMBL" id="SOHM01000012">
    <property type="protein sequence ID" value="TFD92086.1"/>
    <property type="molecule type" value="Genomic_DNA"/>
</dbReference>
<accession>A0A4R9BW65</accession>
<gene>
    <name evidence="2" type="ORF">E3T61_07180</name>
</gene>
<keyword evidence="1" id="KW-0812">Transmembrane</keyword>
<dbReference type="Proteomes" id="UP000298468">
    <property type="component" value="Unassembled WGS sequence"/>
</dbReference>
<dbReference type="RefSeq" id="WP_134640198.1">
    <property type="nucleotide sequence ID" value="NZ_SOHM01000012.1"/>
</dbReference>
<evidence type="ECO:0000256" key="1">
    <source>
        <dbReference type="SAM" id="Phobius"/>
    </source>
</evidence>
<sequence>MKLLNLALNGVTALSGTIFIAYFGLRNNNGVLASLPDNISEIFIQNEGIQFVALAMVVAALAAKVPVMRVLKRKESESRM</sequence>
<evidence type="ECO:0000313" key="3">
    <source>
        <dbReference type="Proteomes" id="UP000298468"/>
    </source>
</evidence>
<reference evidence="2 3" key="1">
    <citation type="submission" date="2019-03" db="EMBL/GenBank/DDBJ databases">
        <title>Genomics of glacier-inhabiting Cryobacterium strains.</title>
        <authorList>
            <person name="Liu Q."/>
            <person name="Xin Y.-H."/>
        </authorList>
    </citation>
    <scope>NUCLEOTIDE SEQUENCE [LARGE SCALE GENOMIC DNA]</scope>
    <source>
        <strain evidence="2 3">Sr59</strain>
    </source>
</reference>
<dbReference type="OrthoDB" id="9948440at2"/>
<evidence type="ECO:0000313" key="2">
    <source>
        <dbReference type="EMBL" id="TFD92086.1"/>
    </source>
</evidence>
<keyword evidence="1" id="KW-0472">Membrane</keyword>
<name>A0A4R9BW65_9MICO</name>
<proteinExistence type="predicted"/>
<organism evidence="2 3">
    <name type="scientific">Cryobacterium lactosi</name>
    <dbReference type="NCBI Taxonomy" id="1259202"/>
    <lineage>
        <taxon>Bacteria</taxon>
        <taxon>Bacillati</taxon>
        <taxon>Actinomycetota</taxon>
        <taxon>Actinomycetes</taxon>
        <taxon>Micrococcales</taxon>
        <taxon>Microbacteriaceae</taxon>
        <taxon>Cryobacterium</taxon>
    </lineage>
</organism>
<feature type="transmembrane region" description="Helical" evidence="1">
    <location>
        <begin position="49"/>
        <end position="71"/>
    </location>
</feature>
<keyword evidence="1" id="KW-1133">Transmembrane helix</keyword>
<keyword evidence="3" id="KW-1185">Reference proteome</keyword>
<protein>
    <submittedName>
        <fullName evidence="2">Uncharacterized protein</fullName>
    </submittedName>
</protein>